<dbReference type="Proteomes" id="UP000194800">
    <property type="component" value="Unassembled WGS sequence"/>
</dbReference>
<evidence type="ECO:0000256" key="4">
    <source>
        <dbReference type="ARBA" id="ARBA00022723"/>
    </source>
</evidence>
<comment type="cofactor">
    <cofactor evidence="1">
        <name>Mg(2+)</name>
        <dbReference type="ChEBI" id="CHEBI:18420"/>
    </cofactor>
</comment>
<keyword evidence="8" id="KW-0067">ATP-binding</keyword>
<comment type="catalytic activity">
    <reaction evidence="12">
        <text>D-fructose + ATP = D-fructose 6-phosphate + ADP + H(+)</text>
        <dbReference type="Rhea" id="RHEA:16125"/>
        <dbReference type="ChEBI" id="CHEBI:15378"/>
        <dbReference type="ChEBI" id="CHEBI:30616"/>
        <dbReference type="ChEBI" id="CHEBI:37721"/>
        <dbReference type="ChEBI" id="CHEBI:61527"/>
        <dbReference type="ChEBI" id="CHEBI:456216"/>
        <dbReference type="EC" id="2.7.1.4"/>
    </reaction>
</comment>
<evidence type="ECO:0000256" key="12">
    <source>
        <dbReference type="ARBA" id="ARBA00048451"/>
    </source>
</evidence>
<dbReference type="PANTHER" id="PTHR42742">
    <property type="entry name" value="TRANSCRIPTIONAL REPRESSOR MPRA"/>
    <property type="match status" value="1"/>
</dbReference>
<comment type="similarity">
    <text evidence="2">Belongs to the ROK (NagC/XylR) family.</text>
</comment>
<dbReference type="InterPro" id="IPR054618">
    <property type="entry name" value="ScrK"/>
</dbReference>
<dbReference type="EMBL" id="NART01000003">
    <property type="protein sequence ID" value="OTQ11733.1"/>
    <property type="molecule type" value="Genomic_DNA"/>
</dbReference>
<protein>
    <recommendedName>
        <fullName evidence="11">fructokinase</fullName>
        <ecNumber evidence="11">2.7.1.4</ecNumber>
    </recommendedName>
</protein>
<dbReference type="FunFam" id="3.30.420.40:FF:000136">
    <property type="entry name" value="Putative fructokinase"/>
    <property type="match status" value="1"/>
</dbReference>
<dbReference type="OrthoDB" id="9783435at2"/>
<dbReference type="GO" id="GO:0008865">
    <property type="term" value="F:fructokinase activity"/>
    <property type="evidence" value="ECO:0007669"/>
    <property type="project" value="UniProtKB-EC"/>
</dbReference>
<keyword evidence="13" id="KW-0032">Aminotransferase</keyword>
<evidence type="ECO:0000256" key="9">
    <source>
        <dbReference type="ARBA" id="ARBA00022842"/>
    </source>
</evidence>
<evidence type="ECO:0000256" key="3">
    <source>
        <dbReference type="ARBA" id="ARBA00022679"/>
    </source>
</evidence>
<keyword evidence="7" id="KW-0862">Zinc</keyword>
<dbReference type="GO" id="GO:0046872">
    <property type="term" value="F:metal ion binding"/>
    <property type="evidence" value="ECO:0007669"/>
    <property type="project" value="UniProtKB-KW"/>
</dbReference>
<dbReference type="FunFam" id="3.30.420.40:FF:000153">
    <property type="entry name" value="Putative fructokinase"/>
    <property type="match status" value="1"/>
</dbReference>
<name>A0A242NLC3_9GAMM</name>
<keyword evidence="10" id="KW-0119">Carbohydrate metabolism</keyword>
<dbReference type="InterPro" id="IPR000600">
    <property type="entry name" value="ROK"/>
</dbReference>
<organism evidence="13 16">
    <name type="scientific">Gilliamella apicola</name>
    <dbReference type="NCBI Taxonomy" id="1196095"/>
    <lineage>
        <taxon>Bacteria</taxon>
        <taxon>Pseudomonadati</taxon>
        <taxon>Pseudomonadota</taxon>
        <taxon>Gammaproteobacteria</taxon>
        <taxon>Orbales</taxon>
        <taxon>Orbaceae</taxon>
        <taxon>Gilliamella</taxon>
    </lineage>
</organism>
<evidence type="ECO:0000256" key="2">
    <source>
        <dbReference type="ARBA" id="ARBA00006479"/>
    </source>
</evidence>
<accession>A0A242NLC3</accession>
<evidence type="ECO:0000313" key="16">
    <source>
        <dbReference type="Proteomes" id="UP000194977"/>
    </source>
</evidence>
<keyword evidence="4" id="KW-0479">Metal-binding</keyword>
<keyword evidence="3 13" id="KW-0808">Transferase</keyword>
<dbReference type="Pfam" id="PF00480">
    <property type="entry name" value="ROK"/>
    <property type="match status" value="1"/>
</dbReference>
<dbReference type="PANTHER" id="PTHR42742:SF3">
    <property type="entry name" value="FRUCTOKINASE"/>
    <property type="match status" value="1"/>
</dbReference>
<keyword evidence="5" id="KW-0547">Nucleotide-binding</keyword>
<proteinExistence type="inferred from homology"/>
<keyword evidence="6 13" id="KW-0418">Kinase</keyword>
<evidence type="ECO:0000256" key="6">
    <source>
        <dbReference type="ARBA" id="ARBA00022777"/>
    </source>
</evidence>
<dbReference type="InterPro" id="IPR051804">
    <property type="entry name" value="Carb_Metab_Reg_Kinase/Isom"/>
</dbReference>
<sequence>MNLFGSIEAGGTKFLCAVGNEKNEIITSEVIPTTTYEQTIKQVNHFFSVNRVSSIAIGSFGPIDNNKNSDKYGYILNTPKQGWSNVDLVSPIQKELDIPVFFTTDVNSSAYGEMYLNSCDNLIYYTIGTGVGGSVIQNGQFIGGVGHLEMGHQMVKKHLLDHDFNGVCPFHHDCLEGLASGPSIEARTGIKGENITSDSFVWDVQAFYIAQAIFNATLIIRPKMIILGGGVMYQDHMLGRVKAHFKLLMNNYITIENLDEYIKTPSIENNGSATIGNFLLAKKLLS</sequence>
<dbReference type="NCBIfam" id="NF045550">
    <property type="entry name" value="FrctkaseScrK"/>
    <property type="match status" value="1"/>
</dbReference>
<evidence type="ECO:0000313" key="15">
    <source>
        <dbReference type="Proteomes" id="UP000194800"/>
    </source>
</evidence>
<dbReference type="EMBL" id="NARP01000002">
    <property type="protein sequence ID" value="OTQ01412.1"/>
    <property type="molecule type" value="Genomic_DNA"/>
</dbReference>
<reference evidence="15 16" key="1">
    <citation type="submission" date="2017-03" db="EMBL/GenBank/DDBJ databases">
        <title>Comparative genomics of honeybee gut symbionts reveal geographically distinct and subgroup specific antibiotic resistance.</title>
        <authorList>
            <person name="Ludvigsen J."/>
            <person name="Porcellato D."/>
            <person name="Labee-Lund T.M."/>
            <person name="Amdam G.V."/>
            <person name="Rudi K."/>
        </authorList>
    </citation>
    <scope>NUCLEOTIDE SEQUENCE [LARGE SCALE GENOMIC DNA]</scope>
    <source>
        <strain evidence="13 16">A-7-12</strain>
        <strain evidence="14 15">A-9-12</strain>
    </source>
</reference>
<evidence type="ECO:0000256" key="10">
    <source>
        <dbReference type="ARBA" id="ARBA00023277"/>
    </source>
</evidence>
<keyword evidence="9" id="KW-0460">Magnesium</keyword>
<dbReference type="InterPro" id="IPR043129">
    <property type="entry name" value="ATPase_NBD"/>
</dbReference>
<evidence type="ECO:0000313" key="13">
    <source>
        <dbReference type="EMBL" id="OTQ01412.1"/>
    </source>
</evidence>
<dbReference type="EC" id="2.7.1.4" evidence="11"/>
<dbReference type="Proteomes" id="UP000194977">
    <property type="component" value="Unassembled WGS sequence"/>
</dbReference>
<dbReference type="CDD" id="cd24067">
    <property type="entry name" value="ASKHA_NBD_ROK_BsFRK-like"/>
    <property type="match status" value="1"/>
</dbReference>
<evidence type="ECO:0000256" key="7">
    <source>
        <dbReference type="ARBA" id="ARBA00022833"/>
    </source>
</evidence>
<keyword evidence="15" id="KW-1185">Reference proteome</keyword>
<comment type="caution">
    <text evidence="13">The sequence shown here is derived from an EMBL/GenBank/DDBJ whole genome shotgun (WGS) entry which is preliminary data.</text>
</comment>
<gene>
    <name evidence="14" type="ORF">B6C91_01515</name>
    <name evidence="13" type="ORF">B6D08_00690</name>
</gene>
<dbReference type="Gene3D" id="3.30.420.40">
    <property type="match status" value="2"/>
</dbReference>
<evidence type="ECO:0000313" key="14">
    <source>
        <dbReference type="EMBL" id="OTQ11733.1"/>
    </source>
</evidence>
<evidence type="ECO:0000256" key="5">
    <source>
        <dbReference type="ARBA" id="ARBA00022741"/>
    </source>
</evidence>
<dbReference type="RefSeq" id="WP_086300459.1">
    <property type="nucleotide sequence ID" value="NZ_MZNE01000091.1"/>
</dbReference>
<dbReference type="AlphaFoldDB" id="A0A242NLC3"/>
<dbReference type="GO" id="GO:0008483">
    <property type="term" value="F:transaminase activity"/>
    <property type="evidence" value="ECO:0007669"/>
    <property type="project" value="UniProtKB-KW"/>
</dbReference>
<evidence type="ECO:0000256" key="11">
    <source>
        <dbReference type="ARBA" id="ARBA00038887"/>
    </source>
</evidence>
<dbReference type="SUPFAM" id="SSF53067">
    <property type="entry name" value="Actin-like ATPase domain"/>
    <property type="match status" value="1"/>
</dbReference>
<evidence type="ECO:0000256" key="8">
    <source>
        <dbReference type="ARBA" id="ARBA00022840"/>
    </source>
</evidence>
<evidence type="ECO:0000256" key="1">
    <source>
        <dbReference type="ARBA" id="ARBA00001946"/>
    </source>
</evidence>
<dbReference type="GO" id="GO:0005524">
    <property type="term" value="F:ATP binding"/>
    <property type="evidence" value="ECO:0007669"/>
    <property type="project" value="UniProtKB-KW"/>
</dbReference>